<accession>H3H5M7</accession>
<dbReference type="VEuPathDB" id="FungiDB:KRP22_11785"/>
<protein>
    <recommendedName>
        <fullName evidence="3">Pentacotripeptide-repeat region of PRORP domain-containing protein</fullName>
    </recommendedName>
</protein>
<dbReference type="PANTHER" id="PTHR47930:SF2">
    <property type="entry name" value="PENTATRICOPEPTIDE REPEAT PROTEIN (AFU_ORTHOLOGUE AFUA_8G04250)"/>
    <property type="match status" value="1"/>
</dbReference>
<dbReference type="eggNOG" id="KOG4197">
    <property type="taxonomic scope" value="Eukaryota"/>
</dbReference>
<dbReference type="STRING" id="164328.H3H5M7"/>
<evidence type="ECO:0000313" key="1">
    <source>
        <dbReference type="EnsemblProtists" id="Phyra85946"/>
    </source>
</evidence>
<name>H3H5M7_PHYRM</name>
<dbReference type="PANTHER" id="PTHR47930">
    <property type="entry name" value="YALI0C12947P"/>
    <property type="match status" value="1"/>
</dbReference>
<organism evidence="1 2">
    <name type="scientific">Phytophthora ramorum</name>
    <name type="common">Sudden oak death agent</name>
    <dbReference type="NCBI Taxonomy" id="164328"/>
    <lineage>
        <taxon>Eukaryota</taxon>
        <taxon>Sar</taxon>
        <taxon>Stramenopiles</taxon>
        <taxon>Oomycota</taxon>
        <taxon>Peronosporomycetes</taxon>
        <taxon>Peronosporales</taxon>
        <taxon>Peronosporaceae</taxon>
        <taxon>Phytophthora</taxon>
    </lineage>
</organism>
<dbReference type="AlphaFoldDB" id="H3H5M7"/>
<dbReference type="OMA" id="HENMNAS"/>
<evidence type="ECO:0008006" key="3">
    <source>
        <dbReference type="Google" id="ProtNLM"/>
    </source>
</evidence>
<reference evidence="1" key="2">
    <citation type="submission" date="2015-06" db="UniProtKB">
        <authorList>
            <consortium name="EnsemblProtists"/>
        </authorList>
    </citation>
    <scope>IDENTIFICATION</scope>
    <source>
        <strain evidence="1">Pr102</strain>
    </source>
</reference>
<dbReference type="HOGENOM" id="CLU_274351_0_0_1"/>
<dbReference type="Pfam" id="PF13812">
    <property type="entry name" value="PPR_3"/>
    <property type="match status" value="1"/>
</dbReference>
<dbReference type="InParanoid" id="H3H5M7"/>
<keyword evidence="2" id="KW-1185">Reference proteome</keyword>
<dbReference type="EMBL" id="DS566379">
    <property type="status" value="NOT_ANNOTATED_CDS"/>
    <property type="molecule type" value="Genomic_DNA"/>
</dbReference>
<dbReference type="InterPro" id="IPR002885">
    <property type="entry name" value="PPR_rpt"/>
</dbReference>
<dbReference type="InterPro" id="IPR011990">
    <property type="entry name" value="TPR-like_helical_dom_sf"/>
</dbReference>
<proteinExistence type="predicted"/>
<dbReference type="Gene3D" id="1.25.40.10">
    <property type="entry name" value="Tetratricopeptide repeat domain"/>
    <property type="match status" value="6"/>
</dbReference>
<dbReference type="Proteomes" id="UP000005238">
    <property type="component" value="Unassembled WGS sequence"/>
</dbReference>
<reference evidence="2" key="1">
    <citation type="journal article" date="2006" name="Science">
        <title>Phytophthora genome sequences uncover evolutionary origins and mechanisms of pathogenesis.</title>
        <authorList>
            <person name="Tyler B.M."/>
            <person name="Tripathy S."/>
            <person name="Zhang X."/>
            <person name="Dehal P."/>
            <person name="Jiang R.H."/>
            <person name="Aerts A."/>
            <person name="Arredondo F.D."/>
            <person name="Baxter L."/>
            <person name="Bensasson D."/>
            <person name="Beynon J.L."/>
            <person name="Chapman J."/>
            <person name="Damasceno C.M."/>
            <person name="Dorrance A.E."/>
            <person name="Dou D."/>
            <person name="Dickerman A.W."/>
            <person name="Dubchak I.L."/>
            <person name="Garbelotto M."/>
            <person name="Gijzen M."/>
            <person name="Gordon S.G."/>
            <person name="Govers F."/>
            <person name="Grunwald N.J."/>
            <person name="Huang W."/>
            <person name="Ivors K.L."/>
            <person name="Jones R.W."/>
            <person name="Kamoun S."/>
            <person name="Krampis K."/>
            <person name="Lamour K.H."/>
            <person name="Lee M.K."/>
            <person name="McDonald W.H."/>
            <person name="Medina M."/>
            <person name="Meijer H.J."/>
            <person name="Nordberg E.K."/>
            <person name="Maclean D.J."/>
            <person name="Ospina-Giraldo M.D."/>
            <person name="Morris P.F."/>
            <person name="Phuntumart V."/>
            <person name="Putnam N.H."/>
            <person name="Rash S."/>
            <person name="Rose J.K."/>
            <person name="Sakihama Y."/>
            <person name="Salamov A.A."/>
            <person name="Savidor A."/>
            <person name="Scheuring C.F."/>
            <person name="Smith B.M."/>
            <person name="Sobral B.W."/>
            <person name="Terry A."/>
            <person name="Torto-Alalibo T.A."/>
            <person name="Win J."/>
            <person name="Xu Z."/>
            <person name="Zhang H."/>
            <person name="Grigoriev I.V."/>
            <person name="Rokhsar D.S."/>
            <person name="Boore J.L."/>
        </authorList>
    </citation>
    <scope>NUCLEOTIDE SEQUENCE [LARGE SCALE GENOMIC DNA]</scope>
    <source>
        <strain evidence="2">Pr102</strain>
    </source>
</reference>
<evidence type="ECO:0000313" key="2">
    <source>
        <dbReference type="Proteomes" id="UP000005238"/>
    </source>
</evidence>
<dbReference type="EnsemblProtists" id="Phyra85946">
    <property type="protein sequence ID" value="Phyra85946"/>
    <property type="gene ID" value="Phyra85946"/>
</dbReference>
<dbReference type="VEuPathDB" id="FungiDB:KRP23_10979"/>
<sequence>MLSVRGRLVLPLVHRTVRPSTRRRPFQRCLAPLQLLIGRTATTRNFSQQNDNTETLLHRLKNTITDATSTAKVIAQEARGVDLTDYEATTLLSNFAKQKRLDDCVGLLRYCREHNVKPEISARISAFRTLCDAQEFQPALQLFKELSRDGVQLKPWMVGRALQAATKMKRPEVVTEICQMLVAKTKFKFSGGVHDLMKDVGESGDRLSEFALRSIVIFADRAGDAELAMDVVSSMKKEEMQVTTDVYASVMEACVKVYEEMPEHLREKLYSRPLSLVVRAHTRSGREEMVERGLEIFYQHQKGKWSSFPCDASLEALLKTRQFEKLFDLAEEMKRNGVKWSAFTYKMVTMAYIESGSAGKAKQMLQASAMDMENSGVECYRELVSYFSKERGDCLEACQAYADMMQNYADLDVSDWANALELALQLPDRATYWNFRKQLRLCGRSTEALIPSRLLLSIQDELPNQPVPLPRDDPEQIELKIQTDNTEAAQPLTSLNDVRESNDEDSELVQDIFSIMQSEGMNVSLDVYGSVLNAHGASERWGDVLTLYESMPENMRSKLHVRERFEAIRNNGGVGLTEHTASTLLGTMAKHKRVYDCAEVLRYSEKQNVSLKPFAALAAFNLFCEAEEFSLALHAFENMYEGTYTQKPWVFGWAMDAATKLDRQDWAASIFQRLLAPEGAKKDINAAKMFQVQPSEHGVYGMLFDAHDRGVHVSKFAFEALLSFADKSSQSDLALDVLSMMQDEGMKPSSDSYAMVLIACGKNEQWGEAIHVFEDMPKSLEPELSSAALGTVVMAHTRSGDEGLTVRGLELFDDHKAKWSTFACNAALDALLQIQRLDDLLTLADDMKHQQVKWSSFTYSLVTLGHIRCGSMEKARRMLHDNAKRMQNDSVPCYQELIEHYAKTLGDTIEAVQLCEEMMQNNWKLSFSNWHTALELSLELPDRASYWRIRKQFWLRGESSEQRIPSHLLLSERETPRAQGLSFERQESLQTVHDTPAIPADVSLALEVFDDIWKAGGSGLTVNVVTKLLVAMAQYQRIGDCVEMLDYFKEHRVTPKPFARLAAFRALCAANEDDQTLELVEAMLSDDVILHARDCPVAVDTAMKMKRPELVTKIIDHMRAQDSRLSPKDYERIWRKYGLAEEWAPTVDMLSAIVDGERRHPQRPQQYWS</sequence>